<evidence type="ECO:0000313" key="2">
    <source>
        <dbReference type="EMBL" id="MFC3388612.1"/>
    </source>
</evidence>
<evidence type="ECO:0000313" key="3">
    <source>
        <dbReference type="Proteomes" id="UP001595637"/>
    </source>
</evidence>
<feature type="signal peptide" evidence="1">
    <location>
        <begin position="1"/>
        <end position="18"/>
    </location>
</feature>
<keyword evidence="3" id="KW-1185">Reference proteome</keyword>
<name>A0ABV7N8T3_9STAP</name>
<accession>A0ABV7N8T3</accession>
<dbReference type="Proteomes" id="UP001595637">
    <property type="component" value="Unassembled WGS sequence"/>
</dbReference>
<feature type="chain" id="PRO_5045101636" description="DUF4825 domain-containing protein" evidence="1">
    <location>
        <begin position="19"/>
        <end position="142"/>
    </location>
</feature>
<reference evidence="3" key="1">
    <citation type="journal article" date="2019" name="Int. J. Syst. Evol. Microbiol.">
        <title>The Global Catalogue of Microorganisms (GCM) 10K type strain sequencing project: providing services to taxonomists for standard genome sequencing and annotation.</title>
        <authorList>
            <consortium name="The Broad Institute Genomics Platform"/>
            <consortium name="The Broad Institute Genome Sequencing Center for Infectious Disease"/>
            <person name="Wu L."/>
            <person name="Ma J."/>
        </authorList>
    </citation>
    <scope>NUCLEOTIDE SEQUENCE [LARGE SCALE GENOMIC DNA]</scope>
    <source>
        <strain evidence="3">CCM 7756</strain>
    </source>
</reference>
<proteinExistence type="predicted"/>
<evidence type="ECO:0008006" key="4">
    <source>
        <dbReference type="Google" id="ProtNLM"/>
    </source>
</evidence>
<organism evidence="2 3">
    <name type="scientific">Salinicoccus sesuvii</name>
    <dbReference type="NCBI Taxonomy" id="868281"/>
    <lineage>
        <taxon>Bacteria</taxon>
        <taxon>Bacillati</taxon>
        <taxon>Bacillota</taxon>
        <taxon>Bacilli</taxon>
        <taxon>Bacillales</taxon>
        <taxon>Staphylococcaceae</taxon>
        <taxon>Salinicoccus</taxon>
    </lineage>
</organism>
<dbReference type="PROSITE" id="PS51257">
    <property type="entry name" value="PROKAR_LIPOPROTEIN"/>
    <property type="match status" value="1"/>
</dbReference>
<evidence type="ECO:0000256" key="1">
    <source>
        <dbReference type="SAM" id="SignalP"/>
    </source>
</evidence>
<dbReference type="RefSeq" id="WP_380654335.1">
    <property type="nucleotide sequence ID" value="NZ_JBHRVQ010000001.1"/>
</dbReference>
<dbReference type="EMBL" id="JBHRVQ010000001">
    <property type="protein sequence ID" value="MFC3388612.1"/>
    <property type="molecule type" value="Genomic_DNA"/>
</dbReference>
<keyword evidence="1" id="KW-0732">Signal</keyword>
<comment type="caution">
    <text evidence="2">The sequence shown here is derived from an EMBL/GenBank/DDBJ whole genome shotgun (WGS) entry which is preliminary data.</text>
</comment>
<sequence length="142" mass="16283">MKKIIAMIFTMVAGLVLMACNQSEKQMRLGIYENHEGQAGILYVEDVSDAGEYDGLKKVLMNEEIQLENAPEPDKALYALHFDKPQENIQELAFIFYLVDGNVLYQYEGDVFGYDADEPTYKLSKEDSNRLINNFREELLSN</sequence>
<gene>
    <name evidence="2" type="ORF">ACFOEO_08520</name>
</gene>
<protein>
    <recommendedName>
        <fullName evidence="4">DUF4825 domain-containing protein</fullName>
    </recommendedName>
</protein>